<feature type="compositionally biased region" description="Basic residues" evidence="4">
    <location>
        <begin position="73"/>
        <end position="82"/>
    </location>
</feature>
<dbReference type="PANTHER" id="PTHR15109">
    <property type="entry name" value="AGAP004327-PA"/>
    <property type="match status" value="1"/>
</dbReference>
<evidence type="ECO:0000256" key="4">
    <source>
        <dbReference type="SAM" id="MobiDB-lite"/>
    </source>
</evidence>
<reference evidence="6" key="1">
    <citation type="journal article" date="2015" name="Sci. Rep.">
        <title>Tissue- and time-dependent transcription in Ixodes ricinus salivary glands and midguts when blood feeding on the vertebrate host.</title>
        <authorList>
            <person name="Kotsyfakis M."/>
            <person name="Schwarz A."/>
            <person name="Erhart J."/>
            <person name="Ribeiro J.M."/>
        </authorList>
    </citation>
    <scope>NUCLEOTIDE SEQUENCE</scope>
    <source>
        <tissue evidence="6">Salivary gland and midgut</tissue>
    </source>
</reference>
<dbReference type="InterPro" id="IPR031802">
    <property type="entry name" value="FAM193_C"/>
</dbReference>
<evidence type="ECO:0000256" key="2">
    <source>
        <dbReference type="ARBA" id="ARBA00022553"/>
    </source>
</evidence>
<feature type="region of interest" description="Disordered" evidence="4">
    <location>
        <begin position="68"/>
        <end position="94"/>
    </location>
</feature>
<evidence type="ECO:0000313" key="6">
    <source>
        <dbReference type="EMBL" id="JAB76941.1"/>
    </source>
</evidence>
<sequence>MAAEKAELTVKAVPAAAAPSRNLFKKLPQNGQEAEVTVTALPSNHQRSSVSELLPTVKKDLCIAHQLNGAQAKSKKSRKKKNSSTDVTSPDDVFLPKDIDLENGDLDELEREVEAFKRFCFNSVPVANKEKVHVNLKDILQRRKQSSAAMLSQGLMQRT</sequence>
<protein>
    <recommendedName>
        <fullName evidence="5">FAM193 C-terminal domain-containing protein</fullName>
    </recommendedName>
</protein>
<proteinExistence type="evidence at transcript level"/>
<evidence type="ECO:0000259" key="5">
    <source>
        <dbReference type="Pfam" id="PF15914"/>
    </source>
</evidence>
<dbReference type="InterPro" id="IPR029717">
    <property type="entry name" value="FAM193"/>
</dbReference>
<evidence type="ECO:0000256" key="3">
    <source>
        <dbReference type="ARBA" id="ARBA00023054"/>
    </source>
</evidence>
<accession>V5IG05</accession>
<keyword evidence="2" id="KW-0597">Phosphoprotein</keyword>
<comment type="similarity">
    <text evidence="1">Belongs to the FAM193 family.</text>
</comment>
<dbReference type="PANTHER" id="PTHR15109:SF4">
    <property type="entry name" value="FAM193 C-TERMINAL DOMAIN-CONTAINING PROTEIN"/>
    <property type="match status" value="1"/>
</dbReference>
<organism evidence="6">
    <name type="scientific">Ixodes ricinus</name>
    <name type="common">Common tick</name>
    <name type="synonym">Acarus ricinus</name>
    <dbReference type="NCBI Taxonomy" id="34613"/>
    <lineage>
        <taxon>Eukaryota</taxon>
        <taxon>Metazoa</taxon>
        <taxon>Ecdysozoa</taxon>
        <taxon>Arthropoda</taxon>
        <taxon>Chelicerata</taxon>
        <taxon>Arachnida</taxon>
        <taxon>Acari</taxon>
        <taxon>Parasitiformes</taxon>
        <taxon>Ixodida</taxon>
        <taxon>Ixodoidea</taxon>
        <taxon>Ixodidae</taxon>
        <taxon>Ixodinae</taxon>
        <taxon>Ixodes</taxon>
    </lineage>
</organism>
<keyword evidence="3" id="KW-0175">Coiled coil</keyword>
<name>V5IG05_IXORI</name>
<dbReference type="EMBL" id="GANP01007527">
    <property type="protein sequence ID" value="JAB76941.1"/>
    <property type="molecule type" value="mRNA"/>
</dbReference>
<feature type="domain" description="FAM193 C-terminal" evidence="5">
    <location>
        <begin position="91"/>
        <end position="145"/>
    </location>
</feature>
<dbReference type="AlphaFoldDB" id="V5IG05"/>
<dbReference type="Pfam" id="PF15914">
    <property type="entry name" value="FAM193_C"/>
    <property type="match status" value="1"/>
</dbReference>
<evidence type="ECO:0000256" key="1">
    <source>
        <dbReference type="ARBA" id="ARBA00009689"/>
    </source>
</evidence>